<comment type="caution">
    <text evidence="11">The sequence shown here is derived from an EMBL/GenBank/DDBJ whole genome shotgun (WGS) entry which is preliminary data.</text>
</comment>
<dbReference type="GO" id="GO:0043953">
    <property type="term" value="P:protein transport by the Tat complex"/>
    <property type="evidence" value="ECO:0007669"/>
    <property type="project" value="UniProtKB-UniRule"/>
</dbReference>
<keyword evidence="8 9" id="KW-0472">Membrane</keyword>
<evidence type="ECO:0000256" key="8">
    <source>
        <dbReference type="ARBA" id="ARBA00023136"/>
    </source>
</evidence>
<accession>A0A5C6XF64</accession>
<dbReference type="RefSeq" id="WP_115603188.1">
    <property type="nucleotide sequence ID" value="NZ_VOSL01000043.1"/>
</dbReference>
<gene>
    <name evidence="9" type="primary">tatA</name>
    <name evidence="11" type="ORF">FRC96_08505</name>
</gene>
<dbReference type="GO" id="GO:0008320">
    <property type="term" value="F:protein transmembrane transporter activity"/>
    <property type="evidence" value="ECO:0007669"/>
    <property type="project" value="UniProtKB-UniRule"/>
</dbReference>
<feature type="region of interest" description="Disordered" evidence="10">
    <location>
        <begin position="43"/>
        <end position="77"/>
    </location>
</feature>
<evidence type="ECO:0000256" key="10">
    <source>
        <dbReference type="SAM" id="MobiDB-lite"/>
    </source>
</evidence>
<evidence type="ECO:0000313" key="11">
    <source>
        <dbReference type="EMBL" id="TXD36757.1"/>
    </source>
</evidence>
<evidence type="ECO:0000256" key="7">
    <source>
        <dbReference type="ARBA" id="ARBA00023010"/>
    </source>
</evidence>
<protein>
    <recommendedName>
        <fullName evidence="9">Sec-independent protein translocase protein TatA</fullName>
    </recommendedName>
</protein>
<dbReference type="AlphaFoldDB" id="A0A5C6XF64"/>
<evidence type="ECO:0000256" key="5">
    <source>
        <dbReference type="ARBA" id="ARBA00022927"/>
    </source>
</evidence>
<dbReference type="GO" id="GO:0033281">
    <property type="term" value="C:TAT protein transport complex"/>
    <property type="evidence" value="ECO:0007669"/>
    <property type="project" value="UniProtKB-UniRule"/>
</dbReference>
<comment type="similarity">
    <text evidence="9">Belongs to the TatA/E family.</text>
</comment>
<sequence>MFGLGTTELLIIAFILVLIFGLGKLPHAAKQLGLGVKNFQDSVRGKDEEQASIEDKSADRATRDAAVTSDERVDTKA</sequence>
<evidence type="ECO:0000256" key="3">
    <source>
        <dbReference type="ARBA" id="ARBA00022475"/>
    </source>
</evidence>
<dbReference type="PANTHER" id="PTHR42982:SF1">
    <property type="entry name" value="SEC-INDEPENDENT PROTEIN TRANSLOCASE PROTEIN TATA"/>
    <property type="match status" value="1"/>
</dbReference>
<keyword evidence="5 9" id="KW-0653">Protein transport</keyword>
<keyword evidence="4 9" id="KW-0812">Transmembrane</keyword>
<comment type="subcellular location">
    <subcellularLocation>
        <location evidence="1 9">Cell membrane</location>
        <topology evidence="1 9">Single-pass membrane protein</topology>
    </subcellularLocation>
</comment>
<dbReference type="Pfam" id="PF02416">
    <property type="entry name" value="TatA_B_E"/>
    <property type="match status" value="1"/>
</dbReference>
<proteinExistence type="inferred from homology"/>
<keyword evidence="6 9" id="KW-1133">Transmembrane helix</keyword>
<dbReference type="OrthoDB" id="5520556at2"/>
<keyword evidence="7 9" id="KW-0811">Translocation</keyword>
<evidence type="ECO:0000313" key="12">
    <source>
        <dbReference type="Proteomes" id="UP000321046"/>
    </source>
</evidence>
<evidence type="ECO:0000256" key="4">
    <source>
        <dbReference type="ARBA" id="ARBA00022692"/>
    </source>
</evidence>
<keyword evidence="2 9" id="KW-0813">Transport</keyword>
<dbReference type="InterPro" id="IPR006312">
    <property type="entry name" value="TatA/E"/>
</dbReference>
<name>A0A5C6XF64_9DELT</name>
<dbReference type="HAMAP" id="MF_00236">
    <property type="entry name" value="TatA_E"/>
    <property type="match status" value="1"/>
</dbReference>
<evidence type="ECO:0000256" key="1">
    <source>
        <dbReference type="ARBA" id="ARBA00004162"/>
    </source>
</evidence>
<dbReference type="EMBL" id="VOSL01000043">
    <property type="protein sequence ID" value="TXD36757.1"/>
    <property type="molecule type" value="Genomic_DNA"/>
</dbReference>
<evidence type="ECO:0000256" key="6">
    <source>
        <dbReference type="ARBA" id="ARBA00022989"/>
    </source>
</evidence>
<dbReference type="InterPro" id="IPR003369">
    <property type="entry name" value="TatA/B/E"/>
</dbReference>
<comment type="subunit">
    <text evidence="9">Forms a complex with TatC.</text>
</comment>
<reference evidence="11 12" key="1">
    <citation type="submission" date="2019-08" db="EMBL/GenBank/DDBJ databases">
        <title>Bradymonadales sp. TMQ2.</title>
        <authorList>
            <person name="Liang Q."/>
        </authorList>
    </citation>
    <scope>NUCLEOTIDE SEQUENCE [LARGE SCALE GENOMIC DNA]</scope>
    <source>
        <strain evidence="11 12">TMQ2</strain>
    </source>
</reference>
<comment type="function">
    <text evidence="9">Part of the twin-arginine translocation (Tat) system that transports large folded proteins containing a characteristic twin-arginine motif in their signal peptide across membranes. TatA could form the protein-conducting channel of the Tat system.</text>
</comment>
<dbReference type="Proteomes" id="UP000321046">
    <property type="component" value="Unassembled WGS sequence"/>
</dbReference>
<keyword evidence="3 9" id="KW-1003">Cell membrane</keyword>
<dbReference type="Gene3D" id="1.20.5.3310">
    <property type="match status" value="1"/>
</dbReference>
<dbReference type="PANTHER" id="PTHR42982">
    <property type="entry name" value="SEC-INDEPENDENT PROTEIN TRANSLOCASE PROTEIN TATA"/>
    <property type="match status" value="1"/>
</dbReference>
<evidence type="ECO:0000256" key="9">
    <source>
        <dbReference type="HAMAP-Rule" id="MF_00236"/>
    </source>
</evidence>
<organism evidence="11 12">
    <name type="scientific">Lujinxingia vulgaris</name>
    <dbReference type="NCBI Taxonomy" id="2600176"/>
    <lineage>
        <taxon>Bacteria</taxon>
        <taxon>Deltaproteobacteria</taxon>
        <taxon>Bradymonadales</taxon>
        <taxon>Lujinxingiaceae</taxon>
        <taxon>Lujinxingia</taxon>
    </lineage>
</organism>
<evidence type="ECO:0000256" key="2">
    <source>
        <dbReference type="ARBA" id="ARBA00022448"/>
    </source>
</evidence>